<evidence type="ECO:0000313" key="1">
    <source>
        <dbReference type="EMBL" id="EEZ72732.1"/>
    </source>
</evidence>
<proteinExistence type="predicted"/>
<dbReference type="STRING" id="546262.NEICINOT_03165"/>
<dbReference type="EMBL" id="ACDY02000001">
    <property type="protein sequence ID" value="EEZ72732.1"/>
    <property type="molecule type" value="Genomic_DNA"/>
</dbReference>
<organism evidence="1 2">
    <name type="scientific">Neisseria cinerea ATCC 14685</name>
    <dbReference type="NCBI Taxonomy" id="546262"/>
    <lineage>
        <taxon>Bacteria</taxon>
        <taxon>Pseudomonadati</taxon>
        <taxon>Pseudomonadota</taxon>
        <taxon>Betaproteobacteria</taxon>
        <taxon>Neisseriales</taxon>
        <taxon>Neisseriaceae</taxon>
        <taxon>Neisseria</taxon>
    </lineage>
</organism>
<name>D0W0J9_NEICI</name>
<gene>
    <name evidence="1" type="ORF">NEICINOT_03165</name>
</gene>
<sequence>MNRRPNFSGGFLCQICFAVRLPAGFGLPDTVRNFGIAEFVCNGRCGLGGVFTRLLCYFPL</sequence>
<dbReference type="AlphaFoldDB" id="D0W0J9"/>
<evidence type="ECO:0000313" key="2">
    <source>
        <dbReference type="Proteomes" id="UP000003294"/>
    </source>
</evidence>
<comment type="caution">
    <text evidence="1">The sequence shown here is derived from an EMBL/GenBank/DDBJ whole genome shotgun (WGS) entry which is preliminary data.</text>
</comment>
<dbReference type="Proteomes" id="UP000003294">
    <property type="component" value="Unassembled WGS sequence"/>
</dbReference>
<reference evidence="1 2" key="1">
    <citation type="submission" date="2009-10" db="EMBL/GenBank/DDBJ databases">
        <authorList>
            <person name="Weinstock G."/>
            <person name="Sodergren E."/>
            <person name="Clifton S."/>
            <person name="Fulton L."/>
            <person name="Fulton B."/>
            <person name="Courtney L."/>
            <person name="Fronick C."/>
            <person name="Harrison M."/>
            <person name="Strong C."/>
            <person name="Farmer C."/>
            <person name="Delahaunty K."/>
            <person name="Markovic C."/>
            <person name="Hall O."/>
            <person name="Minx P."/>
            <person name="Tomlinson C."/>
            <person name="Mitreva M."/>
            <person name="Nelson J."/>
            <person name="Hou S."/>
            <person name="Wollam A."/>
            <person name="Pepin K.H."/>
            <person name="Johnson M."/>
            <person name="Bhonagiri V."/>
            <person name="Nash W.E."/>
            <person name="Warren W."/>
            <person name="Chinwalla A."/>
            <person name="Mardis E.R."/>
            <person name="Wilson R.K."/>
        </authorList>
    </citation>
    <scope>NUCLEOTIDE SEQUENCE [LARGE SCALE GENOMIC DNA]</scope>
    <source>
        <strain evidence="1 2">ATCC 14685</strain>
    </source>
</reference>
<protein>
    <submittedName>
        <fullName evidence="1">Uncharacterized protein</fullName>
    </submittedName>
</protein>
<accession>D0W0J9</accession>